<keyword evidence="1" id="KW-0732">Signal</keyword>
<proteinExistence type="predicted"/>
<comment type="caution">
    <text evidence="2">The sequence shown here is derived from an EMBL/GenBank/DDBJ whole genome shotgun (WGS) entry which is preliminary data.</text>
</comment>
<evidence type="ECO:0000313" key="2">
    <source>
        <dbReference type="EMBL" id="MDG2950117.1"/>
    </source>
</evidence>
<dbReference type="AlphaFoldDB" id="A0AAW6Q9R1"/>
<name>A0AAW6Q9R1_9PAST</name>
<dbReference type="NCBIfam" id="NF007855">
    <property type="entry name" value="PRK10564.1"/>
    <property type="match status" value="1"/>
</dbReference>
<dbReference type="GO" id="GO:0008643">
    <property type="term" value="P:carbohydrate transport"/>
    <property type="evidence" value="ECO:0007669"/>
    <property type="project" value="InterPro"/>
</dbReference>
<evidence type="ECO:0000256" key="1">
    <source>
        <dbReference type="SAM" id="SignalP"/>
    </source>
</evidence>
<reference evidence="2" key="1">
    <citation type="submission" date="2023-03" db="EMBL/GenBank/DDBJ databases">
        <title>Classification of Bisgaard taxon 6 and taxon 10 as Exercitatus varius gen. nov., spec. nov.</title>
        <authorList>
            <person name="Christensen H."/>
        </authorList>
    </citation>
    <scope>NUCLEOTIDE SEQUENCE</scope>
    <source>
        <strain evidence="2">86116</strain>
    </source>
</reference>
<organism evidence="2 3">
    <name type="scientific">Exercitatus varius</name>
    <dbReference type="NCBI Taxonomy" id="67857"/>
    <lineage>
        <taxon>Bacteria</taxon>
        <taxon>Pseudomonadati</taxon>
        <taxon>Pseudomonadota</taxon>
        <taxon>Gammaproteobacteria</taxon>
        <taxon>Pasteurellales</taxon>
        <taxon>Pasteurellaceae</taxon>
        <taxon>Exercitatus</taxon>
    </lineage>
</organism>
<dbReference type="Pfam" id="PF07148">
    <property type="entry name" value="MalM"/>
    <property type="match status" value="1"/>
</dbReference>
<dbReference type="InterPro" id="IPR010794">
    <property type="entry name" value="MalM"/>
</dbReference>
<dbReference type="Proteomes" id="UP001214976">
    <property type="component" value="Unassembled WGS sequence"/>
</dbReference>
<dbReference type="GO" id="GO:0042597">
    <property type="term" value="C:periplasmic space"/>
    <property type="evidence" value="ECO:0007669"/>
    <property type="project" value="InterPro"/>
</dbReference>
<dbReference type="RefSeq" id="WP_317477189.1">
    <property type="nucleotide sequence ID" value="NZ_JARQTW010000009.1"/>
</dbReference>
<protein>
    <submittedName>
        <fullName evidence="2">Maltose operon protein MalM</fullName>
    </submittedName>
</protein>
<accession>A0AAW6Q9R1</accession>
<gene>
    <name evidence="2" type="primary">malM</name>
    <name evidence="2" type="ORF">P7M15_06220</name>
</gene>
<sequence>MKKTLLATALLALFSLSVSANQSVHINPQTLSAVQWQDIEFSKNVKTELSSNQNQTFTRSFAGTESPVVAYRIPANQGALTIDIYSQIIDGNVFIPNAVVLDANFNVAASYPSSMFKFQEERGMLPNRFTAELNLTPVSGQDYIYLLIYTTEQDLGKTTTVPHPAKTYAKAMGNQPPAINDIEVKHSRSGEIVVNVSNEQGTRFIGLDDILPTKSSKKMTAVGATVDGSAAHSKAINTPVDKDTEAYFNQAVTKALKAKDINKALNLVNEAEKLGLKSPRQIFLKNVNSN</sequence>
<dbReference type="EMBL" id="JARQTW010000009">
    <property type="protein sequence ID" value="MDG2950117.1"/>
    <property type="molecule type" value="Genomic_DNA"/>
</dbReference>
<feature type="chain" id="PRO_5043734056" evidence="1">
    <location>
        <begin position="21"/>
        <end position="290"/>
    </location>
</feature>
<evidence type="ECO:0000313" key="3">
    <source>
        <dbReference type="Proteomes" id="UP001214976"/>
    </source>
</evidence>
<feature type="signal peptide" evidence="1">
    <location>
        <begin position="1"/>
        <end position="20"/>
    </location>
</feature>